<dbReference type="Gene3D" id="1.20.1250.20">
    <property type="entry name" value="MFS general substrate transporter like domains"/>
    <property type="match status" value="1"/>
</dbReference>
<keyword evidence="6 7" id="KW-0472">Membrane</keyword>
<dbReference type="PANTHER" id="PTHR23513:SF6">
    <property type="entry name" value="MAJOR FACILITATOR SUPERFAMILY ASSOCIATED DOMAIN-CONTAINING PROTEIN"/>
    <property type="match status" value="1"/>
</dbReference>
<feature type="transmembrane region" description="Helical" evidence="7">
    <location>
        <begin position="176"/>
        <end position="197"/>
    </location>
</feature>
<dbReference type="CDD" id="cd06173">
    <property type="entry name" value="MFS_MefA_like"/>
    <property type="match status" value="1"/>
</dbReference>
<evidence type="ECO:0000256" key="6">
    <source>
        <dbReference type="ARBA" id="ARBA00023136"/>
    </source>
</evidence>
<feature type="transmembrane region" description="Helical" evidence="7">
    <location>
        <begin position="55"/>
        <end position="75"/>
    </location>
</feature>
<evidence type="ECO:0000259" key="8">
    <source>
        <dbReference type="PROSITE" id="PS50850"/>
    </source>
</evidence>
<comment type="caution">
    <text evidence="9">The sequence shown here is derived from an EMBL/GenBank/DDBJ whole genome shotgun (WGS) entry which is preliminary data.</text>
</comment>
<keyword evidence="3" id="KW-1003">Cell membrane</keyword>
<reference evidence="9 10" key="1">
    <citation type="journal article" date="2021" name="Int. J. Syst. Evol. Microbiol.">
        <title>Reticulibacter mediterranei gen. nov., sp. nov., within the new family Reticulibacteraceae fam. nov., and Ktedonospora formicarum gen. nov., sp. nov., Ktedonobacter robiniae sp. nov., Dictyobacter formicarum sp. nov. and Dictyobacter arantiisoli sp. nov., belonging to the class Ktedonobacteria.</title>
        <authorList>
            <person name="Yabe S."/>
            <person name="Zheng Y."/>
            <person name="Wang C.M."/>
            <person name="Sakai Y."/>
            <person name="Abe K."/>
            <person name="Yokota A."/>
            <person name="Donadio S."/>
            <person name="Cavaletti L."/>
            <person name="Monciardini P."/>
        </authorList>
    </citation>
    <scope>NUCLEOTIDE SEQUENCE [LARGE SCALE GENOMIC DNA]</scope>
    <source>
        <strain evidence="9 10">SOSP1-30</strain>
    </source>
</reference>
<keyword evidence="4 7" id="KW-0812">Transmembrane</keyword>
<gene>
    <name evidence="9" type="ORF">KSB_91520</name>
</gene>
<feature type="transmembrane region" description="Helical" evidence="7">
    <location>
        <begin position="108"/>
        <end position="130"/>
    </location>
</feature>
<feature type="transmembrane region" description="Helical" evidence="7">
    <location>
        <begin position="21"/>
        <end position="43"/>
    </location>
</feature>
<dbReference type="Pfam" id="PF05977">
    <property type="entry name" value="MFS_3"/>
    <property type="match status" value="1"/>
</dbReference>
<accession>A0ABQ3V7D0</accession>
<feature type="transmembrane region" description="Helical" evidence="7">
    <location>
        <begin position="82"/>
        <end position="102"/>
    </location>
</feature>
<dbReference type="InterPro" id="IPR036259">
    <property type="entry name" value="MFS_trans_sf"/>
</dbReference>
<dbReference type="InterPro" id="IPR010290">
    <property type="entry name" value="TM_effector"/>
</dbReference>
<organism evidence="9 10">
    <name type="scientific">Ktedonobacter robiniae</name>
    <dbReference type="NCBI Taxonomy" id="2778365"/>
    <lineage>
        <taxon>Bacteria</taxon>
        <taxon>Bacillati</taxon>
        <taxon>Chloroflexota</taxon>
        <taxon>Ktedonobacteria</taxon>
        <taxon>Ktedonobacterales</taxon>
        <taxon>Ktedonobacteraceae</taxon>
        <taxon>Ktedonobacter</taxon>
    </lineage>
</organism>
<protein>
    <submittedName>
        <fullName evidence="9">MFS transporter</fullName>
    </submittedName>
</protein>
<evidence type="ECO:0000256" key="2">
    <source>
        <dbReference type="ARBA" id="ARBA00022448"/>
    </source>
</evidence>
<evidence type="ECO:0000313" key="9">
    <source>
        <dbReference type="EMBL" id="GHO60677.1"/>
    </source>
</evidence>
<proteinExistence type="predicted"/>
<evidence type="ECO:0000256" key="7">
    <source>
        <dbReference type="SAM" id="Phobius"/>
    </source>
</evidence>
<dbReference type="InterPro" id="IPR020846">
    <property type="entry name" value="MFS_dom"/>
</dbReference>
<evidence type="ECO:0000256" key="3">
    <source>
        <dbReference type="ARBA" id="ARBA00022475"/>
    </source>
</evidence>
<dbReference type="PANTHER" id="PTHR23513">
    <property type="entry name" value="INTEGRAL MEMBRANE EFFLUX PROTEIN-RELATED"/>
    <property type="match status" value="1"/>
</dbReference>
<comment type="subcellular location">
    <subcellularLocation>
        <location evidence="1">Cell membrane</location>
        <topology evidence="1">Multi-pass membrane protein</topology>
    </subcellularLocation>
</comment>
<evidence type="ECO:0000256" key="1">
    <source>
        <dbReference type="ARBA" id="ARBA00004651"/>
    </source>
</evidence>
<keyword evidence="10" id="KW-1185">Reference proteome</keyword>
<feature type="transmembrane region" description="Helical" evidence="7">
    <location>
        <begin position="226"/>
        <end position="250"/>
    </location>
</feature>
<dbReference type="RefSeq" id="WP_201376743.1">
    <property type="nucleotide sequence ID" value="NZ_BNJG01000006.1"/>
</dbReference>
<keyword evidence="5 7" id="KW-1133">Transmembrane helix</keyword>
<dbReference type="EMBL" id="BNJG01000006">
    <property type="protein sequence ID" value="GHO60677.1"/>
    <property type="molecule type" value="Genomic_DNA"/>
</dbReference>
<evidence type="ECO:0000256" key="4">
    <source>
        <dbReference type="ARBA" id="ARBA00022692"/>
    </source>
</evidence>
<evidence type="ECO:0000256" key="5">
    <source>
        <dbReference type="ARBA" id="ARBA00022989"/>
    </source>
</evidence>
<evidence type="ECO:0000313" key="10">
    <source>
        <dbReference type="Proteomes" id="UP000654345"/>
    </source>
</evidence>
<dbReference type="PROSITE" id="PS50850">
    <property type="entry name" value="MFS"/>
    <property type="match status" value="1"/>
</dbReference>
<sequence length="418" mass="44494">MSRWQVENYRTLFQNESFSRFWFGFTFSAVGDAMTRIALIWFVYQSTDSPRAIGILLLCYTGPVVVGGLFAGALLDRFDRRIVMLTDNVFRGVVVASIPVLYFSGHLALWHIYLVAGVYGCFMMISLAGGPSLIPGLVSQSQLATANALETLSYTLSGVIGPPVAGLLIARFGAPSVVVIDALSYVVFALALTRVNVKVEHNTRAQAADATYRFRDAVSLLLQNQVLLSTTLMFMLFNVGEGFLSVWLPLFSVQTIQGGPDLYGLLLGVLAGGEVIGSILAGSLVLPLSLGLLICLAQVLSGVSLVLLLLSPGIGGTIAGLTFLGFFSAPLTIWAQALRMQIIPERLRGRTFALLRTLMQSTGPLASGGAGVLFPVLGIPAMIGFSAALVGLPGMFGSAIKQLRSPARPSLEAEEGKL</sequence>
<dbReference type="SUPFAM" id="SSF103473">
    <property type="entry name" value="MFS general substrate transporter"/>
    <property type="match status" value="1"/>
</dbReference>
<keyword evidence="2" id="KW-0813">Transport</keyword>
<dbReference type="Proteomes" id="UP000654345">
    <property type="component" value="Unassembled WGS sequence"/>
</dbReference>
<name>A0ABQ3V7D0_9CHLR</name>
<feature type="domain" description="Major facilitator superfamily (MFS) profile" evidence="8">
    <location>
        <begin position="12"/>
        <end position="418"/>
    </location>
</feature>
<feature type="transmembrane region" description="Helical" evidence="7">
    <location>
        <begin position="151"/>
        <end position="170"/>
    </location>
</feature>